<feature type="chain" id="PRO_5006903153" description="DUF2782 domain-containing protein" evidence="1">
    <location>
        <begin position="23"/>
        <end position="96"/>
    </location>
</feature>
<keyword evidence="1" id="KW-0732">Signal</keyword>
<dbReference type="EMBL" id="LKEF01000047">
    <property type="protein sequence ID" value="KTB59206.1"/>
    <property type="molecule type" value="Genomic_DNA"/>
</dbReference>
<dbReference type="Pfam" id="PF11191">
    <property type="entry name" value="DUF2782"/>
    <property type="match status" value="1"/>
</dbReference>
<name>A0A0W0HEB7_PSEFL</name>
<evidence type="ECO:0008006" key="4">
    <source>
        <dbReference type="Google" id="ProtNLM"/>
    </source>
</evidence>
<sequence>MRTVNRLLLTGLIALTPIVAMAADTAPSGDPEVTIRTEGDKTIQEYRQNGFLYAIKVTQKGFPPYFLVRADGTDANFIRSDQPDMLIPSWKIFEWK</sequence>
<dbReference type="Gene3D" id="2.20.130.30">
    <property type="entry name" value="Protein of unknown function DUF2782"/>
    <property type="match status" value="1"/>
</dbReference>
<feature type="signal peptide" evidence="1">
    <location>
        <begin position="1"/>
        <end position="22"/>
    </location>
</feature>
<evidence type="ECO:0000256" key="1">
    <source>
        <dbReference type="SAM" id="SignalP"/>
    </source>
</evidence>
<accession>A0A0W0HEB7</accession>
<proteinExistence type="predicted"/>
<gene>
    <name evidence="2" type="ORF">AO063_05960</name>
</gene>
<reference evidence="2 3" key="1">
    <citation type="submission" date="2015-09" db="EMBL/GenBank/DDBJ databases">
        <title>Genome sequence of ICMP 11288.</title>
        <authorList>
            <person name="Visnovsky S."/>
            <person name="Lu A."/>
            <person name="Panda P."/>
            <person name="Pitman A."/>
        </authorList>
    </citation>
    <scope>NUCLEOTIDE SEQUENCE [LARGE SCALE GENOMIC DNA]</scope>
    <source>
        <strain evidence="2 3">ICMP 11288</strain>
    </source>
</reference>
<evidence type="ECO:0000313" key="3">
    <source>
        <dbReference type="Proteomes" id="UP000054197"/>
    </source>
</evidence>
<dbReference type="RefSeq" id="WP_017139093.1">
    <property type="nucleotide sequence ID" value="NZ_LKEF01000047.1"/>
</dbReference>
<dbReference type="Proteomes" id="UP000054197">
    <property type="component" value="Unassembled WGS sequence"/>
</dbReference>
<dbReference type="AlphaFoldDB" id="A0A0W0HEB7"/>
<protein>
    <recommendedName>
        <fullName evidence="4">DUF2782 domain-containing protein</fullName>
    </recommendedName>
</protein>
<dbReference type="InterPro" id="IPR021357">
    <property type="entry name" value="DUF2782"/>
</dbReference>
<comment type="caution">
    <text evidence="2">The sequence shown here is derived from an EMBL/GenBank/DDBJ whole genome shotgun (WGS) entry which is preliminary data.</text>
</comment>
<organism evidence="2 3">
    <name type="scientific">Pseudomonas fluorescens ICMP 11288</name>
    <dbReference type="NCBI Taxonomy" id="1198309"/>
    <lineage>
        <taxon>Bacteria</taxon>
        <taxon>Pseudomonadati</taxon>
        <taxon>Pseudomonadota</taxon>
        <taxon>Gammaproteobacteria</taxon>
        <taxon>Pseudomonadales</taxon>
        <taxon>Pseudomonadaceae</taxon>
        <taxon>Pseudomonas</taxon>
    </lineage>
</organism>
<evidence type="ECO:0000313" key="2">
    <source>
        <dbReference type="EMBL" id="KTB59206.1"/>
    </source>
</evidence>